<dbReference type="PANTHER" id="PTHR15741">
    <property type="entry name" value="BASIC HELIX-LOOP-HELIX ZIP TRANSCRIPTION FACTOR"/>
    <property type="match status" value="1"/>
</dbReference>
<dbReference type="STRING" id="102285.A0A0R3TB17"/>
<keyword evidence="9" id="KW-1185">Reference proteome</keyword>
<name>A0A0R3TB17_RODNA</name>
<sequence>MMNVSENMTDCSSTVDVRARRRKLHTEAEQRRRDAIKRGFDSLLELIPSTKAGAANSRFRMSKATILNRCNYLISHYLVAISMILKGSKIQNQKRMEIEMLKNKVQALKILKSSYERMSSASNYTTENEDTAITEQYKLQLFQMFMESLFQSFDATVTESTFSVLSDQIVNWLENTCKPELLHRIMEHLLDTTLQDGYNIPNSQPQRTQQAPPQPQNTMFEVQTATDCMGEQPRIPSNSYRRQSSKPSNSLEASHESPFLTPDSPMNVPDCYQQSSAPGFQRVVFDPSPTFETPHSIYSDQSQQHLQQQSGYMRHQPLFQMHSYQSSDGGNAGKFSMEMPSNPLQRHSSVTSPSQSSLFQRSPGYSGICTNRSLVVNSSLPAHNLGAVTSYVSHQQEGLFTTPQVPYSSGVGGDHMLLPSGTFTKQNPF</sequence>
<feature type="compositionally biased region" description="Polar residues" evidence="6">
    <location>
        <begin position="235"/>
        <end position="252"/>
    </location>
</feature>
<dbReference type="AlphaFoldDB" id="A0A0R3TB17"/>
<protein>
    <submittedName>
        <fullName evidence="10">BHLH domain-containing protein</fullName>
    </submittedName>
</protein>
<evidence type="ECO:0000256" key="2">
    <source>
        <dbReference type="ARBA" id="ARBA00023015"/>
    </source>
</evidence>
<feature type="domain" description="BHLH" evidence="7">
    <location>
        <begin position="20"/>
        <end position="77"/>
    </location>
</feature>
<accession>A0A0R3TB17</accession>
<evidence type="ECO:0000313" key="10">
    <source>
        <dbReference type="WBParaSite" id="HNAJ_0000425601-mRNA-1"/>
    </source>
</evidence>
<dbReference type="Proteomes" id="UP000278807">
    <property type="component" value="Unassembled WGS sequence"/>
</dbReference>
<evidence type="ECO:0000256" key="5">
    <source>
        <dbReference type="ARBA" id="ARBA00023242"/>
    </source>
</evidence>
<dbReference type="GO" id="GO:0005634">
    <property type="term" value="C:nucleus"/>
    <property type="evidence" value="ECO:0007669"/>
    <property type="project" value="UniProtKB-SubCell"/>
</dbReference>
<feature type="compositionally biased region" description="Polar residues" evidence="6">
    <location>
        <begin position="342"/>
        <end position="358"/>
    </location>
</feature>
<keyword evidence="2" id="KW-0805">Transcription regulation</keyword>
<dbReference type="GO" id="GO:0000978">
    <property type="term" value="F:RNA polymerase II cis-regulatory region sequence-specific DNA binding"/>
    <property type="evidence" value="ECO:0007669"/>
    <property type="project" value="TreeGrafter"/>
</dbReference>
<reference evidence="8 9" key="2">
    <citation type="submission" date="2018-11" db="EMBL/GenBank/DDBJ databases">
        <authorList>
            <consortium name="Pathogen Informatics"/>
        </authorList>
    </citation>
    <scope>NUCLEOTIDE SEQUENCE [LARGE SCALE GENOMIC DNA]</scope>
</reference>
<dbReference type="EMBL" id="UZAE01002871">
    <property type="protein sequence ID" value="VDO00114.1"/>
    <property type="molecule type" value="Genomic_DNA"/>
</dbReference>
<gene>
    <name evidence="8" type="ORF">HNAJ_LOCUS4254</name>
</gene>
<evidence type="ECO:0000256" key="3">
    <source>
        <dbReference type="ARBA" id="ARBA00023125"/>
    </source>
</evidence>
<dbReference type="GO" id="GO:0046983">
    <property type="term" value="F:protein dimerization activity"/>
    <property type="evidence" value="ECO:0007669"/>
    <property type="project" value="InterPro"/>
</dbReference>
<keyword evidence="4" id="KW-0804">Transcription</keyword>
<feature type="region of interest" description="Disordered" evidence="6">
    <location>
        <begin position="230"/>
        <end position="309"/>
    </location>
</feature>
<dbReference type="InterPro" id="IPR036638">
    <property type="entry name" value="HLH_DNA-bd_sf"/>
</dbReference>
<proteinExistence type="predicted"/>
<reference evidence="10" key="1">
    <citation type="submission" date="2017-02" db="UniProtKB">
        <authorList>
            <consortium name="WormBaseParasite"/>
        </authorList>
    </citation>
    <scope>IDENTIFICATION</scope>
</reference>
<dbReference type="PROSITE" id="PS50888">
    <property type="entry name" value="BHLH"/>
    <property type="match status" value="1"/>
</dbReference>
<comment type="subcellular location">
    <subcellularLocation>
        <location evidence="1">Nucleus</location>
    </subcellularLocation>
</comment>
<dbReference type="InterPro" id="IPR011598">
    <property type="entry name" value="bHLH_dom"/>
</dbReference>
<feature type="region of interest" description="Disordered" evidence="6">
    <location>
        <begin position="323"/>
        <end position="358"/>
    </location>
</feature>
<dbReference type="OrthoDB" id="5778525at2759"/>
<dbReference type="Gene3D" id="4.10.280.10">
    <property type="entry name" value="Helix-loop-helix DNA-binding domain"/>
    <property type="match status" value="1"/>
</dbReference>
<evidence type="ECO:0000259" key="7">
    <source>
        <dbReference type="PROSITE" id="PS50888"/>
    </source>
</evidence>
<evidence type="ECO:0000313" key="9">
    <source>
        <dbReference type="Proteomes" id="UP000278807"/>
    </source>
</evidence>
<evidence type="ECO:0000256" key="1">
    <source>
        <dbReference type="ARBA" id="ARBA00004123"/>
    </source>
</evidence>
<evidence type="ECO:0000256" key="4">
    <source>
        <dbReference type="ARBA" id="ARBA00023163"/>
    </source>
</evidence>
<evidence type="ECO:0000256" key="6">
    <source>
        <dbReference type="SAM" id="MobiDB-lite"/>
    </source>
</evidence>
<dbReference type="WBParaSite" id="HNAJ_0000425601-mRNA-1">
    <property type="protein sequence ID" value="HNAJ_0000425601-mRNA-1"/>
    <property type="gene ID" value="HNAJ_0000425601"/>
</dbReference>
<feature type="region of interest" description="Disordered" evidence="6">
    <location>
        <begin position="196"/>
        <end position="216"/>
    </location>
</feature>
<organism evidence="10">
    <name type="scientific">Rodentolepis nana</name>
    <name type="common">Dwarf tapeworm</name>
    <name type="synonym">Hymenolepis nana</name>
    <dbReference type="NCBI Taxonomy" id="102285"/>
    <lineage>
        <taxon>Eukaryota</taxon>
        <taxon>Metazoa</taxon>
        <taxon>Spiralia</taxon>
        <taxon>Lophotrochozoa</taxon>
        <taxon>Platyhelminthes</taxon>
        <taxon>Cestoda</taxon>
        <taxon>Eucestoda</taxon>
        <taxon>Cyclophyllidea</taxon>
        <taxon>Hymenolepididae</taxon>
        <taxon>Rodentolepis</taxon>
    </lineage>
</organism>
<dbReference type="GO" id="GO:0000981">
    <property type="term" value="F:DNA-binding transcription factor activity, RNA polymerase II-specific"/>
    <property type="evidence" value="ECO:0007669"/>
    <property type="project" value="TreeGrafter"/>
</dbReference>
<dbReference type="SUPFAM" id="SSF47459">
    <property type="entry name" value="HLH, helix-loop-helix DNA-binding domain"/>
    <property type="match status" value="1"/>
</dbReference>
<dbReference type="Pfam" id="PF00010">
    <property type="entry name" value="HLH"/>
    <property type="match status" value="1"/>
</dbReference>
<dbReference type="SMART" id="SM00353">
    <property type="entry name" value="HLH"/>
    <property type="match status" value="1"/>
</dbReference>
<evidence type="ECO:0000313" key="8">
    <source>
        <dbReference type="EMBL" id="VDO00114.1"/>
    </source>
</evidence>
<keyword evidence="5" id="KW-0539">Nucleus</keyword>
<feature type="compositionally biased region" description="Low complexity" evidence="6">
    <location>
        <begin position="299"/>
        <end position="309"/>
    </location>
</feature>
<dbReference type="InterPro" id="IPR052207">
    <property type="entry name" value="Max-like/E-box_TFs"/>
</dbReference>
<keyword evidence="3" id="KW-0238">DNA-binding</keyword>
<dbReference type="PANTHER" id="PTHR15741:SF25">
    <property type="entry name" value="MAX-LIKE PROTEIN X"/>
    <property type="match status" value="1"/>
</dbReference>